<dbReference type="Proteomes" id="UP000887579">
    <property type="component" value="Unplaced"/>
</dbReference>
<evidence type="ECO:0000313" key="1">
    <source>
        <dbReference type="Proteomes" id="UP000887579"/>
    </source>
</evidence>
<accession>A0AC34GJM3</accession>
<proteinExistence type="predicted"/>
<organism evidence="1 2">
    <name type="scientific">Panagrolaimus sp. ES5</name>
    <dbReference type="NCBI Taxonomy" id="591445"/>
    <lineage>
        <taxon>Eukaryota</taxon>
        <taxon>Metazoa</taxon>
        <taxon>Ecdysozoa</taxon>
        <taxon>Nematoda</taxon>
        <taxon>Chromadorea</taxon>
        <taxon>Rhabditida</taxon>
        <taxon>Tylenchina</taxon>
        <taxon>Panagrolaimomorpha</taxon>
        <taxon>Panagrolaimoidea</taxon>
        <taxon>Panagrolaimidae</taxon>
        <taxon>Panagrolaimus</taxon>
    </lineage>
</organism>
<protein>
    <submittedName>
        <fullName evidence="2">Integrase zinc-binding domain-containing protein</fullName>
    </submittedName>
</protein>
<dbReference type="WBParaSite" id="ES5_v2.g29828.t1">
    <property type="protein sequence ID" value="ES5_v2.g29828.t1"/>
    <property type="gene ID" value="ES5_v2.g29828"/>
</dbReference>
<sequence length="213" mass="24898">MNFDYTIEYRKTEDFANADALSRLPDPSEIVSAAMQDDEDDFKRLFAIDEVQSPLNLDRIVAATVADDILQKVISYIKNGWPKSAEQDLNPWWNRRGELSCRHGYLLFKEKPVIPEKLQLEVLEVLHDAHVGRNRMLMLAKDNFWFPKMNDLITKIAKGCEICNGESKGQKERLHAWEKAVNFWDRVHIDHAKFHDKMWLIVVDAKSNWLEVM</sequence>
<name>A0AC34GJM3_9BILA</name>
<reference evidence="2" key="1">
    <citation type="submission" date="2022-11" db="UniProtKB">
        <authorList>
            <consortium name="WormBaseParasite"/>
        </authorList>
    </citation>
    <scope>IDENTIFICATION</scope>
</reference>
<evidence type="ECO:0000313" key="2">
    <source>
        <dbReference type="WBParaSite" id="ES5_v2.g29828.t1"/>
    </source>
</evidence>